<evidence type="ECO:0000313" key="8">
    <source>
        <dbReference type="Proteomes" id="UP000052008"/>
    </source>
</evidence>
<evidence type="ECO:0000256" key="6">
    <source>
        <dbReference type="SAM" id="Phobius"/>
    </source>
</evidence>
<sequence length="236" mass="26079">MTNTLTVFKKEFRTYFASPMGYIYITVFLVATNWLFLRGFFLINQASLRGFFGVLPWIFLLFVPAVTMRLWAEERKVGTAEVLMTLPLRDHEIVLGKFLASLAFVAISLALTLVLPITTAIIGSPDTGSIIGGYIGALLLGAAYLAIGIFASGLTENQIVAFIVGIAICFVLLVLGENIVLFTLPTPLVPVFEFLGLGAHFRSISRGVLDSRDIVYYLSVVVLFLYLNLRTLENQR</sequence>
<feature type="transmembrane region" description="Helical" evidence="6">
    <location>
        <begin position="159"/>
        <end position="184"/>
    </location>
</feature>
<dbReference type="AlphaFoldDB" id="A0A0S7WVM7"/>
<keyword evidence="4 6" id="KW-1133">Transmembrane helix</keyword>
<keyword evidence="2" id="KW-1003">Cell membrane</keyword>
<feature type="transmembrane region" description="Helical" evidence="6">
    <location>
        <begin position="128"/>
        <end position="147"/>
    </location>
</feature>
<accession>A0A0S7WVM7</accession>
<dbReference type="GO" id="GO:0140359">
    <property type="term" value="F:ABC-type transporter activity"/>
    <property type="evidence" value="ECO:0007669"/>
    <property type="project" value="InterPro"/>
</dbReference>
<comment type="subcellular location">
    <subcellularLocation>
        <location evidence="1">Cell membrane</location>
        <topology evidence="1">Multi-pass membrane protein</topology>
    </subcellularLocation>
</comment>
<feature type="transmembrane region" description="Helical" evidence="6">
    <location>
        <begin position="54"/>
        <end position="72"/>
    </location>
</feature>
<dbReference type="InterPro" id="IPR051449">
    <property type="entry name" value="ABC-2_transporter_component"/>
</dbReference>
<feature type="transmembrane region" description="Helical" evidence="6">
    <location>
        <begin position="93"/>
        <end position="122"/>
    </location>
</feature>
<dbReference type="EMBL" id="LIZS01000005">
    <property type="protein sequence ID" value="KPJ54245.1"/>
    <property type="molecule type" value="Genomic_DNA"/>
</dbReference>
<dbReference type="GO" id="GO:0005886">
    <property type="term" value="C:plasma membrane"/>
    <property type="evidence" value="ECO:0007669"/>
    <property type="project" value="UniProtKB-SubCell"/>
</dbReference>
<keyword evidence="3 6" id="KW-0812">Transmembrane</keyword>
<organism evidence="7 8">
    <name type="scientific">candidate division TA06 bacterium DG_24</name>
    <dbReference type="NCBI Taxonomy" id="1703770"/>
    <lineage>
        <taxon>Bacteria</taxon>
        <taxon>Bacteria division TA06</taxon>
    </lineage>
</organism>
<dbReference type="PATRIC" id="fig|1703770.3.peg.2099"/>
<dbReference type="PANTHER" id="PTHR30294:SF29">
    <property type="entry name" value="MULTIDRUG ABC TRANSPORTER PERMEASE YBHS-RELATED"/>
    <property type="match status" value="1"/>
</dbReference>
<evidence type="ECO:0000256" key="1">
    <source>
        <dbReference type="ARBA" id="ARBA00004651"/>
    </source>
</evidence>
<dbReference type="Proteomes" id="UP000052008">
    <property type="component" value="Unassembled WGS sequence"/>
</dbReference>
<dbReference type="Pfam" id="PF12679">
    <property type="entry name" value="ABC2_membrane_2"/>
    <property type="match status" value="1"/>
</dbReference>
<evidence type="ECO:0000256" key="3">
    <source>
        <dbReference type="ARBA" id="ARBA00022692"/>
    </source>
</evidence>
<keyword evidence="5 6" id="KW-0472">Membrane</keyword>
<dbReference type="STRING" id="1703770.AMJ39_01480"/>
<dbReference type="PANTHER" id="PTHR30294">
    <property type="entry name" value="MEMBRANE COMPONENT OF ABC TRANSPORTER YHHJ-RELATED"/>
    <property type="match status" value="1"/>
</dbReference>
<name>A0A0S7WVM7_UNCT6</name>
<evidence type="ECO:0000256" key="2">
    <source>
        <dbReference type="ARBA" id="ARBA00022475"/>
    </source>
</evidence>
<evidence type="ECO:0000313" key="7">
    <source>
        <dbReference type="EMBL" id="KPJ54245.1"/>
    </source>
</evidence>
<gene>
    <name evidence="7" type="ORF">AMJ39_01480</name>
</gene>
<feature type="transmembrane region" description="Helical" evidence="6">
    <location>
        <begin position="21"/>
        <end position="42"/>
    </location>
</feature>
<proteinExistence type="predicted"/>
<evidence type="ECO:0000256" key="4">
    <source>
        <dbReference type="ARBA" id="ARBA00022989"/>
    </source>
</evidence>
<comment type="caution">
    <text evidence="7">The sequence shown here is derived from an EMBL/GenBank/DDBJ whole genome shotgun (WGS) entry which is preliminary data.</text>
</comment>
<protein>
    <submittedName>
        <fullName evidence="7">ABC transporter</fullName>
    </submittedName>
</protein>
<feature type="transmembrane region" description="Helical" evidence="6">
    <location>
        <begin position="214"/>
        <end position="232"/>
    </location>
</feature>
<evidence type="ECO:0000256" key="5">
    <source>
        <dbReference type="ARBA" id="ARBA00023136"/>
    </source>
</evidence>
<reference evidence="7 8" key="1">
    <citation type="journal article" date="2015" name="Microbiome">
        <title>Genomic resolution of linkages in carbon, nitrogen, and sulfur cycling among widespread estuary sediment bacteria.</title>
        <authorList>
            <person name="Baker B.J."/>
            <person name="Lazar C.S."/>
            <person name="Teske A.P."/>
            <person name="Dick G.J."/>
        </authorList>
    </citation>
    <scope>NUCLEOTIDE SEQUENCE [LARGE SCALE GENOMIC DNA]</scope>
    <source>
        <strain evidence="7">DG_24</strain>
    </source>
</reference>